<evidence type="ECO:0000259" key="2">
    <source>
        <dbReference type="Pfam" id="PF00535"/>
    </source>
</evidence>
<keyword evidence="1" id="KW-1133">Transmembrane helix</keyword>
<evidence type="ECO:0000313" key="4">
    <source>
        <dbReference type="Proteomes" id="UP000178565"/>
    </source>
</evidence>
<dbReference type="STRING" id="1797785.A3B45_03520"/>
<feature type="transmembrane region" description="Helical" evidence="1">
    <location>
        <begin position="199"/>
        <end position="219"/>
    </location>
</feature>
<feature type="transmembrane region" description="Helical" evidence="1">
    <location>
        <begin position="231"/>
        <end position="250"/>
    </location>
</feature>
<dbReference type="Proteomes" id="UP000178565">
    <property type="component" value="Unassembled WGS sequence"/>
</dbReference>
<proteinExistence type="predicted"/>
<evidence type="ECO:0000256" key="1">
    <source>
        <dbReference type="SAM" id="Phobius"/>
    </source>
</evidence>
<reference evidence="3 4" key="1">
    <citation type="journal article" date="2016" name="Nat. Commun.">
        <title>Thousands of microbial genomes shed light on interconnected biogeochemical processes in an aquifer system.</title>
        <authorList>
            <person name="Anantharaman K."/>
            <person name="Brown C.T."/>
            <person name="Hug L.A."/>
            <person name="Sharon I."/>
            <person name="Castelle C.J."/>
            <person name="Probst A.J."/>
            <person name="Thomas B.C."/>
            <person name="Singh A."/>
            <person name="Wilkins M.J."/>
            <person name="Karaoz U."/>
            <person name="Brodie E.L."/>
            <person name="Williams K.H."/>
            <person name="Hubbard S.S."/>
            <person name="Banfield J.F."/>
        </authorList>
    </citation>
    <scope>NUCLEOTIDE SEQUENCE [LARGE SCALE GENOMIC DNA]</scope>
</reference>
<dbReference type="AlphaFoldDB" id="A0A1F5KL42"/>
<keyword evidence="1" id="KW-0472">Membrane</keyword>
<protein>
    <recommendedName>
        <fullName evidence="2">Glycosyltransferase 2-like domain-containing protein</fullName>
    </recommendedName>
</protein>
<dbReference type="Gene3D" id="3.90.550.10">
    <property type="entry name" value="Spore Coat Polysaccharide Biosynthesis Protein SpsA, Chain A"/>
    <property type="match status" value="1"/>
</dbReference>
<gene>
    <name evidence="3" type="ORF">A3B45_03520</name>
</gene>
<name>A0A1F5KL42_9BACT</name>
<dbReference type="PANTHER" id="PTHR43630">
    <property type="entry name" value="POLY-BETA-1,6-N-ACETYL-D-GLUCOSAMINE SYNTHASE"/>
    <property type="match status" value="1"/>
</dbReference>
<comment type="caution">
    <text evidence="3">The sequence shown here is derived from an EMBL/GenBank/DDBJ whole genome shotgun (WGS) entry which is preliminary data.</text>
</comment>
<dbReference type="CDD" id="cd02511">
    <property type="entry name" value="Beta4Glucosyltransferase"/>
    <property type="match status" value="1"/>
</dbReference>
<dbReference type="Pfam" id="PF00535">
    <property type="entry name" value="Glycos_transf_2"/>
    <property type="match status" value="1"/>
</dbReference>
<accession>A0A1F5KL42</accession>
<sequence length="257" mass="29313">MKKVNKTLSVVLAVFNEEANLGDCLSSIKDLADEIVVVDGGSTDKTVKIAEEFGAKIIQTDNPPVFHINKNKAIDAAKEDWILQLDADEVVSKELVDEIGKVVNSDSDVNGYWIPRKNLFLGKFLTKGGQYPDYTLRLYRKGKGRLPGKDVHEQAKVDGQVGYLVNDLLHLGDKTFSIYMDRFNRYTDLVALQLKEKKFSVSIFSFFDYVFLKPTIWFLKTYLRHRGYVDGFPGFIFALFSSFRFPVAYFKFIMEKG</sequence>
<organism evidence="3 4">
    <name type="scientific">Candidatus Daviesbacteria bacterium RIFCSPLOWO2_01_FULL_39_12</name>
    <dbReference type="NCBI Taxonomy" id="1797785"/>
    <lineage>
        <taxon>Bacteria</taxon>
        <taxon>Candidatus Daviesiibacteriota</taxon>
    </lineage>
</organism>
<dbReference type="EMBL" id="MFDM01000034">
    <property type="protein sequence ID" value="OGE41633.1"/>
    <property type="molecule type" value="Genomic_DNA"/>
</dbReference>
<dbReference type="InterPro" id="IPR029044">
    <property type="entry name" value="Nucleotide-diphossugar_trans"/>
</dbReference>
<evidence type="ECO:0000313" key="3">
    <source>
        <dbReference type="EMBL" id="OGE41633.1"/>
    </source>
</evidence>
<dbReference type="SUPFAM" id="SSF53448">
    <property type="entry name" value="Nucleotide-diphospho-sugar transferases"/>
    <property type="match status" value="1"/>
</dbReference>
<dbReference type="InterPro" id="IPR001173">
    <property type="entry name" value="Glyco_trans_2-like"/>
</dbReference>
<keyword evidence="1" id="KW-0812">Transmembrane</keyword>
<feature type="domain" description="Glycosyltransferase 2-like" evidence="2">
    <location>
        <begin position="9"/>
        <end position="119"/>
    </location>
</feature>
<dbReference type="PANTHER" id="PTHR43630:SF2">
    <property type="entry name" value="GLYCOSYLTRANSFERASE"/>
    <property type="match status" value="1"/>
</dbReference>